<dbReference type="InterPro" id="IPR049257">
    <property type="entry name" value="Gon4l/CASP8AP2_myb-like"/>
</dbReference>
<evidence type="ECO:0000256" key="6">
    <source>
        <dbReference type="SAM" id="MobiDB-lite"/>
    </source>
</evidence>
<feature type="region of interest" description="Disordered" evidence="6">
    <location>
        <begin position="1009"/>
        <end position="1062"/>
    </location>
</feature>
<name>A0ABN9MJZ3_9NEOB</name>
<dbReference type="PANTHER" id="PTHR15489:SF2">
    <property type="entry name" value="CASP8-ASSOCIATED PROTEIN 2"/>
    <property type="match status" value="1"/>
</dbReference>
<dbReference type="Pfam" id="PF21227">
    <property type="entry name" value="Myb_DNA-binding_7"/>
    <property type="match status" value="1"/>
</dbReference>
<evidence type="ECO:0008006" key="9">
    <source>
        <dbReference type="Google" id="ProtNLM"/>
    </source>
</evidence>
<feature type="region of interest" description="Disordered" evidence="6">
    <location>
        <begin position="618"/>
        <end position="638"/>
    </location>
</feature>
<proteinExistence type="predicted"/>
<dbReference type="Gene3D" id="1.10.10.60">
    <property type="entry name" value="Homeodomain-like"/>
    <property type="match status" value="1"/>
</dbReference>
<dbReference type="InterPro" id="IPR009057">
    <property type="entry name" value="Homeodomain-like_sf"/>
</dbReference>
<sequence length="1155" mass="128482">MLPVASIKDCEVEESIAKSSSPQCVTENHVDSLCPQQTDLERSELVSLDNRSTKVLNIEDANQASPSEPVVEMKVQPNTAVENHLLEKLTIDDKQLVSTDLHTVDSEVMDMHSPFDGSDLIDLDSFIEIDRCSGSPSSATPNMSTPAEQTQDISIVEPSEEDDQAMKLKSNLTETPKGICESPDTDLVNISTKGIENKHCFHDEGSIDFNVLRHIPKLLSPLKSPARPKALHTLERTAKASVVSNAHKELLPETNVKSTCLSASDEINKENCQPDNKLDFGCKIPAVACNDDLEEGEILSEEEQMPSQTIQPISNAGQLVADHITSVTKSQSGQDSERLSNTEKPIMLPEKSATKKKTKIATQSKLSALPTSKQRKLSADCCLDGILKIVTPSSIQDVLQMLRIIRKHIRNKYMKFKIQFPLTQFHRIIEAATLYFITLVRNLDWCCICSSPERLQKKLCRQIETRLKKLKKNGIVDRIFEQHLLDMKKRLWKFVEEQLDSLFDILKVVIVKLCDKAEIEKDTESCTNAQKSGPVTNSQNERIKHVDKHTLPELGSVTCLRKLEFHNQVEVSHPKTQNNTKMAVQVELVKDLKPITVKDIKVDFTSSKVSPTSKFYLRSPTKMSTSNEPKNQQNTSGLSFNLVNDDHMGDVFKSLLRDSDNLPYNALPESMLIFGTPEKSGSRQKFENLDSLSENKTPPKDPFSWPLILSPHIPTFPCLETVLNPDVFDENCLLETPISASSSKSLNGSDDQLKSYSSILLEDLAVSLTVPSPLKSDSHLSFLRPTCVTEPISEVDGKCCEGSVLDEEDATEQDIHLTLDSDNSSIGSLEDLGESGSFQYHPSEPMQAVIMEKSNDHFIVKIRRAVSSSSPVSDCSLELTDKAALRSIKATEGNTVEIEPRLDIESEEHTDSQIIHSDHLDLAVVAENCTVDLERLESVPLAVPENESVFKLPPSRRKPVEIPAEVKQISNDTVEPSGTDIEKNATSCIKETCSPVPPAEILPMETCDASTTDVNLKKKKRKSLDDKPSAKRQKKLSPPDGDKGTNHNIIEGLHLEKSNKGKHKRAVSDGAINIQSSIVSPTNLSAKNVIKKKGEVVVSWTRDEDRAILLECQKLAPTKKTFIFLSSTMNKYPHQVEERFRQLMKLFKKSRNSSS</sequence>
<keyword evidence="8" id="KW-1185">Reference proteome</keyword>
<dbReference type="PANTHER" id="PTHR15489">
    <property type="entry name" value="CASPASE 8 ASSOCIATED PROTEIN 2"/>
    <property type="match status" value="1"/>
</dbReference>
<evidence type="ECO:0000256" key="5">
    <source>
        <dbReference type="ARBA" id="ARBA00023242"/>
    </source>
</evidence>
<keyword evidence="5" id="KW-0539">Nucleus</keyword>
<evidence type="ECO:0000313" key="7">
    <source>
        <dbReference type="EMBL" id="CAJ0966013.1"/>
    </source>
</evidence>
<keyword evidence="1" id="KW-0678">Repressor</keyword>
<dbReference type="SUPFAM" id="SSF46689">
    <property type="entry name" value="Homeodomain-like"/>
    <property type="match status" value="1"/>
</dbReference>
<evidence type="ECO:0000256" key="4">
    <source>
        <dbReference type="ARBA" id="ARBA00023163"/>
    </source>
</evidence>
<keyword evidence="4" id="KW-0804">Transcription</keyword>
<feature type="compositionally biased region" description="Polar residues" evidence="6">
    <location>
        <begin position="621"/>
        <end position="638"/>
    </location>
</feature>
<comment type="caution">
    <text evidence="7">The sequence shown here is derived from an EMBL/GenBank/DDBJ whole genome shotgun (WGS) entry which is preliminary data.</text>
</comment>
<reference evidence="7" key="1">
    <citation type="submission" date="2023-07" db="EMBL/GenBank/DDBJ databases">
        <authorList>
            <person name="Stuckert A."/>
        </authorList>
    </citation>
    <scope>NUCLEOTIDE SEQUENCE</scope>
</reference>
<evidence type="ECO:0000256" key="1">
    <source>
        <dbReference type="ARBA" id="ARBA00022491"/>
    </source>
</evidence>
<evidence type="ECO:0000256" key="2">
    <source>
        <dbReference type="ARBA" id="ARBA00022553"/>
    </source>
</evidence>
<evidence type="ECO:0000256" key="3">
    <source>
        <dbReference type="ARBA" id="ARBA00023015"/>
    </source>
</evidence>
<dbReference type="Proteomes" id="UP001176940">
    <property type="component" value="Unassembled WGS sequence"/>
</dbReference>
<accession>A0ABN9MJZ3</accession>
<evidence type="ECO:0000313" key="8">
    <source>
        <dbReference type="Proteomes" id="UP001176940"/>
    </source>
</evidence>
<dbReference type="CDD" id="cd12202">
    <property type="entry name" value="CASP8AP2"/>
    <property type="match status" value="1"/>
</dbReference>
<gene>
    <name evidence="7" type="ORF">RIMI_LOCUS20843425</name>
</gene>
<dbReference type="EMBL" id="CAUEEQ010071258">
    <property type="protein sequence ID" value="CAJ0966013.1"/>
    <property type="molecule type" value="Genomic_DNA"/>
</dbReference>
<keyword evidence="2" id="KW-0597">Phosphoprotein</keyword>
<dbReference type="InterPro" id="IPR039674">
    <property type="entry name" value="FLASH"/>
</dbReference>
<organism evidence="7 8">
    <name type="scientific">Ranitomeya imitator</name>
    <name type="common">mimic poison frog</name>
    <dbReference type="NCBI Taxonomy" id="111125"/>
    <lineage>
        <taxon>Eukaryota</taxon>
        <taxon>Metazoa</taxon>
        <taxon>Chordata</taxon>
        <taxon>Craniata</taxon>
        <taxon>Vertebrata</taxon>
        <taxon>Euteleostomi</taxon>
        <taxon>Amphibia</taxon>
        <taxon>Batrachia</taxon>
        <taxon>Anura</taxon>
        <taxon>Neobatrachia</taxon>
        <taxon>Hyloidea</taxon>
        <taxon>Dendrobatidae</taxon>
        <taxon>Dendrobatinae</taxon>
        <taxon>Ranitomeya</taxon>
    </lineage>
</organism>
<keyword evidence="3" id="KW-0805">Transcription regulation</keyword>
<protein>
    <recommendedName>
        <fullName evidence="9">Myb-like domain-containing protein</fullName>
    </recommendedName>
</protein>